<organism evidence="1 2">
    <name type="scientific">Candidatus Chryseopegocella kryptomonas</name>
    <dbReference type="NCBI Taxonomy" id="1633643"/>
    <lineage>
        <taxon>Bacteria</taxon>
        <taxon>Pseudomonadati</taxon>
        <taxon>Candidatus Kryptoniota</taxon>
        <taxon>Candidatus Chryseopegocella</taxon>
    </lineage>
</organism>
<gene>
    <name evidence="1" type="ORF">JGI23_01470</name>
</gene>
<sequence>MKFVGLKIRKTIEVRVIAVNVDANHRKAFESPKEIKKLGQIIQKKENHRI</sequence>
<protein>
    <submittedName>
        <fullName evidence="1">Uncharacterized protein</fullName>
    </submittedName>
</protein>
<dbReference type="RefSeq" id="WP_159421140.1">
    <property type="nucleotide sequence ID" value="NZ_CZVW01000016.1"/>
</dbReference>
<dbReference type="EMBL" id="CZVW01000016">
    <property type="protein sequence ID" value="CUT03414.1"/>
    <property type="molecule type" value="Genomic_DNA"/>
</dbReference>
<evidence type="ECO:0000313" key="2">
    <source>
        <dbReference type="Proteomes" id="UP000199197"/>
    </source>
</evidence>
<name>A0A0P1NVF1_9BACT</name>
<accession>A0A0P1NVF1</accession>
<proteinExistence type="predicted"/>
<dbReference type="Proteomes" id="UP000199197">
    <property type="component" value="Unassembled WGS sequence"/>
</dbReference>
<keyword evidence="2" id="KW-1185">Reference proteome</keyword>
<dbReference type="AlphaFoldDB" id="A0A0P1NVF1"/>
<evidence type="ECO:0000313" key="1">
    <source>
        <dbReference type="EMBL" id="CUT03414.1"/>
    </source>
</evidence>
<reference evidence="2" key="1">
    <citation type="submission" date="2015-11" db="EMBL/GenBank/DDBJ databases">
        <authorList>
            <person name="Varghese N."/>
        </authorList>
    </citation>
    <scope>NUCLEOTIDE SEQUENCE [LARGE SCALE GENOMIC DNA]</scope>
    <source>
        <strain evidence="2">JGI-23</strain>
    </source>
</reference>